<feature type="region of interest" description="Disordered" evidence="1">
    <location>
        <begin position="1"/>
        <end position="24"/>
    </location>
</feature>
<keyword evidence="2" id="KW-1185">Reference proteome</keyword>
<sequence length="109" mass="12453">MGNLSFRLSKKDDPSGVPERNSCKTMVSSSKSVLPLRIHFGCITERTPWTSGLWELLVRSVKTPLRKVLWKTTLDFDEMRTVLCEVEAQVNSRPLTFVGDIKEIMHTIM</sequence>
<reference evidence="2" key="2">
    <citation type="submission" date="2014-03" db="EMBL/GenBank/DDBJ databases">
        <title>The whipworm genome and dual-species transcriptomics of an intimate host-pathogen interaction.</title>
        <authorList>
            <person name="Foth B.J."/>
            <person name="Tsai I.J."/>
            <person name="Reid A.J."/>
            <person name="Bancroft A.J."/>
            <person name="Nichol S."/>
            <person name="Tracey A."/>
            <person name="Holroyd N."/>
            <person name="Cotton J.A."/>
            <person name="Stanley E.J."/>
            <person name="Zarowiecki M."/>
            <person name="Liu J.Z."/>
            <person name="Huckvale T."/>
            <person name="Cooper P.J."/>
            <person name="Grencis R.K."/>
            <person name="Berriman M."/>
        </authorList>
    </citation>
    <scope>NUCLEOTIDE SEQUENCE [LARGE SCALE GENOMIC DNA]</scope>
    <source>
        <strain evidence="2">Edinburgh</strain>
    </source>
</reference>
<dbReference type="GO" id="GO:0003676">
    <property type="term" value="F:nucleic acid binding"/>
    <property type="evidence" value="ECO:0007669"/>
    <property type="project" value="InterPro"/>
</dbReference>
<evidence type="ECO:0000313" key="2">
    <source>
        <dbReference type="Proteomes" id="UP000046395"/>
    </source>
</evidence>
<dbReference type="InterPro" id="IPR012337">
    <property type="entry name" value="RNaseH-like_sf"/>
</dbReference>
<accession>A0A5S6Q5M2</accession>
<organism evidence="2 3">
    <name type="scientific">Trichuris muris</name>
    <name type="common">Mouse whipworm</name>
    <dbReference type="NCBI Taxonomy" id="70415"/>
    <lineage>
        <taxon>Eukaryota</taxon>
        <taxon>Metazoa</taxon>
        <taxon>Ecdysozoa</taxon>
        <taxon>Nematoda</taxon>
        <taxon>Enoplea</taxon>
        <taxon>Dorylaimia</taxon>
        <taxon>Trichinellida</taxon>
        <taxon>Trichuridae</taxon>
        <taxon>Trichuris</taxon>
    </lineage>
</organism>
<dbReference type="InterPro" id="IPR036397">
    <property type="entry name" value="RNaseH_sf"/>
</dbReference>
<evidence type="ECO:0000256" key="1">
    <source>
        <dbReference type="SAM" id="MobiDB-lite"/>
    </source>
</evidence>
<dbReference type="WBParaSite" id="TMUE_2000009463.1">
    <property type="protein sequence ID" value="TMUE_2000009463.1"/>
    <property type="gene ID" value="WBGene00291466"/>
</dbReference>
<name>A0A5S6Q5M2_TRIMR</name>
<dbReference type="Gene3D" id="3.30.420.10">
    <property type="entry name" value="Ribonuclease H-like superfamily/Ribonuclease H"/>
    <property type="match status" value="1"/>
</dbReference>
<evidence type="ECO:0000313" key="3">
    <source>
        <dbReference type="WBParaSite" id="TMUE_0000002454.1"/>
    </source>
</evidence>
<protein>
    <submittedName>
        <fullName evidence="3 4">Integrase catalytic domain-containing protein</fullName>
    </submittedName>
</protein>
<dbReference type="Proteomes" id="UP000046395">
    <property type="component" value="Unassembled WGS sequence"/>
</dbReference>
<evidence type="ECO:0000313" key="4">
    <source>
        <dbReference type="WBParaSite" id="TMUE_2000009463.1"/>
    </source>
</evidence>
<dbReference type="WBParaSite" id="TMUE_0000002454.1">
    <property type="protein sequence ID" value="TMUE_0000002454.1"/>
    <property type="gene ID" value="WBGene00298293"/>
</dbReference>
<dbReference type="SUPFAM" id="SSF53098">
    <property type="entry name" value="Ribonuclease H-like"/>
    <property type="match status" value="1"/>
</dbReference>
<dbReference type="AlphaFoldDB" id="A0A5S6Q5M2"/>
<proteinExistence type="predicted"/>
<reference evidence="2" key="1">
    <citation type="submission" date="2013-11" db="EMBL/GenBank/DDBJ databases">
        <authorList>
            <person name="Aslett M."/>
        </authorList>
    </citation>
    <scope>NUCLEOTIDE SEQUENCE [LARGE SCALE GENOMIC DNA]</scope>
    <source>
        <strain evidence="2">Edinburgh</strain>
    </source>
</reference>
<reference evidence="3 4" key="3">
    <citation type="submission" date="2019-12" db="UniProtKB">
        <authorList>
            <consortium name="WormBaseParasite"/>
        </authorList>
    </citation>
    <scope>IDENTIFICATION</scope>
</reference>